<dbReference type="GO" id="GO:0009398">
    <property type="term" value="P:FMN biosynthetic process"/>
    <property type="evidence" value="ECO:0007669"/>
    <property type="project" value="UniProtKB-UniRule"/>
</dbReference>
<evidence type="ECO:0000256" key="15">
    <source>
        <dbReference type="PIRNR" id="PIRNR004491"/>
    </source>
</evidence>
<evidence type="ECO:0000256" key="13">
    <source>
        <dbReference type="ARBA" id="ARBA00047880"/>
    </source>
</evidence>
<dbReference type="GO" id="GO:0003919">
    <property type="term" value="F:FMN adenylyltransferase activity"/>
    <property type="evidence" value="ECO:0007669"/>
    <property type="project" value="UniProtKB-UniRule"/>
</dbReference>
<dbReference type="UniPathway" id="UPA00276">
    <property type="reaction ID" value="UER00406"/>
</dbReference>
<dbReference type="FunFam" id="2.40.30.30:FF:000003">
    <property type="entry name" value="Riboflavin biosynthesis protein"/>
    <property type="match status" value="1"/>
</dbReference>
<keyword evidence="6 15" id="KW-0808">Transferase</keyword>
<evidence type="ECO:0000256" key="10">
    <source>
        <dbReference type="ARBA" id="ARBA00022827"/>
    </source>
</evidence>
<dbReference type="UniPathway" id="UPA00277">
    <property type="reaction ID" value="UER00407"/>
</dbReference>
<dbReference type="GO" id="GO:0006747">
    <property type="term" value="P:FAD biosynthetic process"/>
    <property type="evidence" value="ECO:0007669"/>
    <property type="project" value="UniProtKB-UniRule"/>
</dbReference>
<reference evidence="18" key="1">
    <citation type="submission" date="2019-05" db="EMBL/GenBank/DDBJ databases">
        <title>Complete genome sequencing of Dialister sp. strain 5BBH33.</title>
        <authorList>
            <person name="Sakamoto M."/>
            <person name="Murakami T."/>
            <person name="Mori H."/>
        </authorList>
    </citation>
    <scope>NUCLEOTIDE SEQUENCE [LARGE SCALE GENOMIC DNA]</scope>
    <source>
        <strain evidence="18">5BBH33</strain>
    </source>
</reference>
<dbReference type="InterPro" id="IPR002606">
    <property type="entry name" value="Riboflavin_kinase_bac"/>
</dbReference>
<dbReference type="GO" id="GO:0008531">
    <property type="term" value="F:riboflavin kinase activity"/>
    <property type="evidence" value="ECO:0007669"/>
    <property type="project" value="UniProtKB-UniRule"/>
</dbReference>
<dbReference type="Proteomes" id="UP000320585">
    <property type="component" value="Chromosome"/>
</dbReference>
<dbReference type="InterPro" id="IPR023468">
    <property type="entry name" value="Riboflavin_kinase"/>
</dbReference>
<evidence type="ECO:0000256" key="2">
    <source>
        <dbReference type="ARBA" id="ARBA00004726"/>
    </source>
</evidence>
<protein>
    <recommendedName>
        <fullName evidence="15">Riboflavin biosynthesis protein</fullName>
    </recommendedName>
    <domain>
        <recommendedName>
            <fullName evidence="15">Riboflavin kinase</fullName>
            <ecNumber evidence="15">2.7.1.26</ecNumber>
        </recommendedName>
        <alternativeName>
            <fullName evidence="15">Flavokinase</fullName>
        </alternativeName>
    </domain>
    <domain>
        <recommendedName>
            <fullName evidence="15">FMN adenylyltransferase</fullName>
            <ecNumber evidence="15">2.7.7.2</ecNumber>
        </recommendedName>
        <alternativeName>
            <fullName evidence="15">FAD pyrophosphorylase</fullName>
        </alternativeName>
        <alternativeName>
            <fullName evidence="15">FAD synthase</fullName>
        </alternativeName>
    </domain>
</protein>
<dbReference type="NCBIfam" id="TIGR00125">
    <property type="entry name" value="cyt_tran_rel"/>
    <property type="match status" value="1"/>
</dbReference>
<dbReference type="NCBIfam" id="NF004162">
    <property type="entry name" value="PRK05627.1-5"/>
    <property type="match status" value="1"/>
</dbReference>
<dbReference type="InterPro" id="IPR015865">
    <property type="entry name" value="Riboflavin_kinase_bac/euk"/>
</dbReference>
<dbReference type="PANTHER" id="PTHR22749">
    <property type="entry name" value="RIBOFLAVIN KINASE/FMN ADENYLYLTRANSFERASE"/>
    <property type="match status" value="1"/>
</dbReference>
<keyword evidence="9 15" id="KW-0418">Kinase</keyword>
<comment type="function">
    <text evidence="1">Catalyzes the phosphorylation of riboflavin to FMN followed by the adenylation of FMN to FAD.</text>
</comment>
<dbReference type="NCBIfam" id="TIGR00083">
    <property type="entry name" value="ribF"/>
    <property type="match status" value="1"/>
</dbReference>
<organism evidence="17 18">
    <name type="scientific">Dialister hominis</name>
    <dbReference type="NCBI Taxonomy" id="2582419"/>
    <lineage>
        <taxon>Bacteria</taxon>
        <taxon>Bacillati</taxon>
        <taxon>Bacillota</taxon>
        <taxon>Negativicutes</taxon>
        <taxon>Veillonellales</taxon>
        <taxon>Veillonellaceae</taxon>
        <taxon>Dialister</taxon>
    </lineage>
</organism>
<dbReference type="Gene3D" id="3.40.50.620">
    <property type="entry name" value="HUPs"/>
    <property type="match status" value="1"/>
</dbReference>
<keyword evidence="11 15" id="KW-0067">ATP-binding</keyword>
<evidence type="ECO:0000259" key="16">
    <source>
        <dbReference type="SMART" id="SM00904"/>
    </source>
</evidence>
<keyword evidence="18" id="KW-1185">Reference proteome</keyword>
<comment type="catalytic activity">
    <reaction evidence="13 15">
        <text>riboflavin + ATP = FMN + ADP + H(+)</text>
        <dbReference type="Rhea" id="RHEA:14357"/>
        <dbReference type="ChEBI" id="CHEBI:15378"/>
        <dbReference type="ChEBI" id="CHEBI:30616"/>
        <dbReference type="ChEBI" id="CHEBI:57986"/>
        <dbReference type="ChEBI" id="CHEBI:58210"/>
        <dbReference type="ChEBI" id="CHEBI:456216"/>
        <dbReference type="EC" id="2.7.1.26"/>
    </reaction>
</comment>
<proteinExistence type="inferred from homology"/>
<dbReference type="SMART" id="SM00904">
    <property type="entry name" value="Flavokinase"/>
    <property type="match status" value="1"/>
</dbReference>
<dbReference type="AlphaFoldDB" id="A0A8E4DGP0"/>
<keyword evidence="8 15" id="KW-0547">Nucleotide-binding</keyword>
<evidence type="ECO:0000256" key="4">
    <source>
        <dbReference type="ARBA" id="ARBA00022630"/>
    </source>
</evidence>
<keyword evidence="12" id="KW-0511">Multifunctional enzyme</keyword>
<evidence type="ECO:0000256" key="14">
    <source>
        <dbReference type="ARBA" id="ARBA00049494"/>
    </source>
</evidence>
<dbReference type="Pfam" id="PF06574">
    <property type="entry name" value="FAD_syn"/>
    <property type="match status" value="1"/>
</dbReference>
<dbReference type="PIRSF" id="PIRSF004491">
    <property type="entry name" value="FAD_Synth"/>
    <property type="match status" value="1"/>
</dbReference>
<feature type="domain" description="Riboflavin kinase" evidence="16">
    <location>
        <begin position="181"/>
        <end position="306"/>
    </location>
</feature>
<evidence type="ECO:0000256" key="3">
    <source>
        <dbReference type="ARBA" id="ARBA00005201"/>
    </source>
</evidence>
<dbReference type="GO" id="GO:0005524">
    <property type="term" value="F:ATP binding"/>
    <property type="evidence" value="ECO:0007669"/>
    <property type="project" value="UniProtKB-UniRule"/>
</dbReference>
<evidence type="ECO:0000313" key="17">
    <source>
        <dbReference type="EMBL" id="BBK24365.1"/>
    </source>
</evidence>
<dbReference type="Gene3D" id="2.40.30.30">
    <property type="entry name" value="Riboflavin kinase-like"/>
    <property type="match status" value="1"/>
</dbReference>
<dbReference type="GO" id="GO:0009231">
    <property type="term" value="P:riboflavin biosynthetic process"/>
    <property type="evidence" value="ECO:0007669"/>
    <property type="project" value="InterPro"/>
</dbReference>
<dbReference type="Pfam" id="PF01687">
    <property type="entry name" value="Flavokinase"/>
    <property type="match status" value="1"/>
</dbReference>
<evidence type="ECO:0000256" key="1">
    <source>
        <dbReference type="ARBA" id="ARBA00002121"/>
    </source>
</evidence>
<dbReference type="InterPro" id="IPR014729">
    <property type="entry name" value="Rossmann-like_a/b/a_fold"/>
</dbReference>
<evidence type="ECO:0000256" key="8">
    <source>
        <dbReference type="ARBA" id="ARBA00022741"/>
    </source>
</evidence>
<dbReference type="EC" id="2.7.1.26" evidence="15"/>
<dbReference type="EC" id="2.7.7.2" evidence="15"/>
<dbReference type="KEGG" id="dho:Dia5BBH33_03000"/>
<evidence type="ECO:0000256" key="7">
    <source>
        <dbReference type="ARBA" id="ARBA00022695"/>
    </source>
</evidence>
<accession>A0A8E4DGP0</accession>
<dbReference type="InterPro" id="IPR004821">
    <property type="entry name" value="Cyt_trans-like"/>
</dbReference>
<keyword evidence="5 15" id="KW-0288">FMN</keyword>
<gene>
    <name evidence="17" type="primary">ribC_1</name>
    <name evidence="17" type="ORF">Dia5BBH33_03000</name>
</gene>
<evidence type="ECO:0000256" key="6">
    <source>
        <dbReference type="ARBA" id="ARBA00022679"/>
    </source>
</evidence>
<evidence type="ECO:0000256" key="9">
    <source>
        <dbReference type="ARBA" id="ARBA00022777"/>
    </source>
</evidence>
<dbReference type="GeneID" id="92715529"/>
<comment type="similarity">
    <text evidence="15">Belongs to the ribF family.</text>
</comment>
<dbReference type="OrthoDB" id="9803667at2"/>
<comment type="pathway">
    <text evidence="2 15">Cofactor biosynthesis; FAD biosynthesis; FAD from FMN: step 1/1.</text>
</comment>
<keyword evidence="4 15" id="KW-0285">Flavoprotein</keyword>
<name>A0A8E4DGP0_9FIRM</name>
<keyword evidence="7 15" id="KW-0548">Nucleotidyltransferase</keyword>
<dbReference type="SUPFAM" id="SSF52374">
    <property type="entry name" value="Nucleotidylyl transferase"/>
    <property type="match status" value="1"/>
</dbReference>
<evidence type="ECO:0000313" key="18">
    <source>
        <dbReference type="Proteomes" id="UP000320585"/>
    </source>
</evidence>
<sequence length="306" mass="33354">MKILHALEEITDGEPRVFVLGFFDGCHLGHQAVFKEAAKLAEEKSAGIGVITFYPHPMSVLAPDIRVSLLQSEEEKAESFRKAGMDLAVFIRPTKEFLSETAESFLKSLADIPGIKGIVTGDNFSFGKGASGNVSSMKSYFEGSDVAVVTAPLVSEGGKVLSSTTVRTLIEAGKVEEAAKLLGRNYTMSGDVVHGFHRGNDLLGFPTANLRMPDARVLPADGVYATKTRIEGKCYPSVTNIGTNPTFGNSEKTIETFIIDFDEEIYGKSFTLEWVKYIRGEVKFDSVDALKAQIESDIETAKKIFF</sequence>
<dbReference type="SUPFAM" id="SSF82114">
    <property type="entry name" value="Riboflavin kinase-like"/>
    <property type="match status" value="1"/>
</dbReference>
<keyword evidence="10 15" id="KW-0274">FAD</keyword>
<dbReference type="PANTHER" id="PTHR22749:SF6">
    <property type="entry name" value="RIBOFLAVIN KINASE"/>
    <property type="match status" value="1"/>
</dbReference>
<evidence type="ECO:0000256" key="5">
    <source>
        <dbReference type="ARBA" id="ARBA00022643"/>
    </source>
</evidence>
<dbReference type="InterPro" id="IPR015864">
    <property type="entry name" value="FAD_synthase"/>
</dbReference>
<dbReference type="RefSeq" id="WP_143332222.1">
    <property type="nucleotide sequence ID" value="NZ_AP019697.1"/>
</dbReference>
<evidence type="ECO:0000256" key="12">
    <source>
        <dbReference type="ARBA" id="ARBA00023268"/>
    </source>
</evidence>
<comment type="pathway">
    <text evidence="3 15">Cofactor biosynthesis; FMN biosynthesis; FMN from riboflavin (ATP route): step 1/1.</text>
</comment>
<evidence type="ECO:0000256" key="11">
    <source>
        <dbReference type="ARBA" id="ARBA00022840"/>
    </source>
</evidence>
<comment type="catalytic activity">
    <reaction evidence="14 15">
        <text>FMN + ATP + H(+) = FAD + diphosphate</text>
        <dbReference type="Rhea" id="RHEA:17237"/>
        <dbReference type="ChEBI" id="CHEBI:15378"/>
        <dbReference type="ChEBI" id="CHEBI:30616"/>
        <dbReference type="ChEBI" id="CHEBI:33019"/>
        <dbReference type="ChEBI" id="CHEBI:57692"/>
        <dbReference type="ChEBI" id="CHEBI:58210"/>
        <dbReference type="EC" id="2.7.7.2"/>
    </reaction>
</comment>
<dbReference type="EMBL" id="AP019697">
    <property type="protein sequence ID" value="BBK24365.1"/>
    <property type="molecule type" value="Genomic_DNA"/>
</dbReference>
<dbReference type="CDD" id="cd02064">
    <property type="entry name" value="FAD_synthetase_N"/>
    <property type="match status" value="1"/>
</dbReference>
<dbReference type="InterPro" id="IPR023465">
    <property type="entry name" value="Riboflavin_kinase_dom_sf"/>
</dbReference>